<accession>A0A150PDL1</accession>
<organism evidence="2 3">
    <name type="scientific">Sorangium cellulosum</name>
    <name type="common">Polyangium cellulosum</name>
    <dbReference type="NCBI Taxonomy" id="56"/>
    <lineage>
        <taxon>Bacteria</taxon>
        <taxon>Pseudomonadati</taxon>
        <taxon>Myxococcota</taxon>
        <taxon>Polyangia</taxon>
        <taxon>Polyangiales</taxon>
        <taxon>Polyangiaceae</taxon>
        <taxon>Sorangium</taxon>
    </lineage>
</organism>
<name>A0A150PDL1_SORCE</name>
<dbReference type="AlphaFoldDB" id="A0A150PDL1"/>
<gene>
    <name evidence="2" type="ORF">BE04_48080</name>
</gene>
<evidence type="ECO:0000313" key="3">
    <source>
        <dbReference type="Proteomes" id="UP000075604"/>
    </source>
</evidence>
<dbReference type="EMBL" id="JELX01002957">
    <property type="protein sequence ID" value="KYF53732.1"/>
    <property type="molecule type" value="Genomic_DNA"/>
</dbReference>
<protein>
    <submittedName>
        <fullName evidence="2">Uncharacterized protein</fullName>
    </submittedName>
</protein>
<dbReference type="Proteomes" id="UP000075604">
    <property type="component" value="Unassembled WGS sequence"/>
</dbReference>
<feature type="compositionally biased region" description="Basic and acidic residues" evidence="1">
    <location>
        <begin position="53"/>
        <end position="63"/>
    </location>
</feature>
<proteinExistence type="predicted"/>
<evidence type="ECO:0000313" key="2">
    <source>
        <dbReference type="EMBL" id="KYF53732.1"/>
    </source>
</evidence>
<sequence length="277" mass="30589">MAFLASLIEAAHSTALAAANPDEALLDLASEHRVSRLTLQRHRKHARAGQVEQAEKSPDERTPLKPAPKRARVRPVEPAAMEADTAPPSDDAPGQILPESSLERVSLMADKALRNAIEAVAEPEVTPAGLREIQAESRQREALRAKLRCDAGKILPQHDPRRASCRAKRSRRPAGREDLRAEPLEHAHRRLRTVHRIRPARTLHAGNIVPGAPSHDTGVLTVVDAPRGASRARRRGVAGHRSRRIRPRTREVRVLHGTVIAPLRAAFVMDHRGPDHW</sequence>
<evidence type="ECO:0000256" key="1">
    <source>
        <dbReference type="SAM" id="MobiDB-lite"/>
    </source>
</evidence>
<feature type="region of interest" description="Disordered" evidence="1">
    <location>
        <begin position="38"/>
        <end position="96"/>
    </location>
</feature>
<comment type="caution">
    <text evidence="2">The sequence shown here is derived from an EMBL/GenBank/DDBJ whole genome shotgun (WGS) entry which is preliminary data.</text>
</comment>
<reference evidence="2 3" key="1">
    <citation type="submission" date="2014-02" db="EMBL/GenBank/DDBJ databases">
        <title>The small core and large imbalanced accessory genome model reveals a collaborative survival strategy of Sorangium cellulosum strains in nature.</title>
        <authorList>
            <person name="Han K."/>
            <person name="Peng R."/>
            <person name="Blom J."/>
            <person name="Li Y.-Z."/>
        </authorList>
    </citation>
    <scope>NUCLEOTIDE SEQUENCE [LARGE SCALE GENOMIC DNA]</scope>
    <source>
        <strain evidence="2 3">So0157-18</strain>
    </source>
</reference>